<evidence type="ECO:0000256" key="3">
    <source>
        <dbReference type="ARBA" id="ARBA00022475"/>
    </source>
</evidence>
<feature type="domain" description="Major facilitator superfamily (MFS) profile" evidence="8">
    <location>
        <begin position="31"/>
        <end position="417"/>
    </location>
</feature>
<feature type="transmembrane region" description="Helical" evidence="7">
    <location>
        <begin position="332"/>
        <end position="351"/>
    </location>
</feature>
<dbReference type="RefSeq" id="WP_073042951.1">
    <property type="nucleotide sequence ID" value="NZ_FQUO01000007.1"/>
</dbReference>
<feature type="transmembrane region" description="Helical" evidence="7">
    <location>
        <begin position="303"/>
        <end position="320"/>
    </location>
</feature>
<evidence type="ECO:0000256" key="2">
    <source>
        <dbReference type="ARBA" id="ARBA00022448"/>
    </source>
</evidence>
<evidence type="ECO:0000256" key="1">
    <source>
        <dbReference type="ARBA" id="ARBA00004651"/>
    </source>
</evidence>
<dbReference type="InterPro" id="IPR010290">
    <property type="entry name" value="TM_effector"/>
</dbReference>
<dbReference type="PROSITE" id="PS50850">
    <property type="entry name" value="MFS"/>
    <property type="match status" value="1"/>
</dbReference>
<dbReference type="InterPro" id="IPR036259">
    <property type="entry name" value="MFS_trans_sf"/>
</dbReference>
<keyword evidence="5 7" id="KW-1133">Transmembrane helix</keyword>
<keyword evidence="4 7" id="KW-0812">Transmembrane</keyword>
<keyword evidence="2" id="KW-0813">Transport</keyword>
<dbReference type="GO" id="GO:0005886">
    <property type="term" value="C:plasma membrane"/>
    <property type="evidence" value="ECO:0007669"/>
    <property type="project" value="UniProtKB-SubCell"/>
</dbReference>
<comment type="subcellular location">
    <subcellularLocation>
        <location evidence="1">Cell membrane</location>
        <topology evidence="1">Multi-pass membrane protein</topology>
    </subcellularLocation>
</comment>
<protein>
    <submittedName>
        <fullName evidence="9">Predicted arabinose efflux permease, MFS family</fullName>
    </submittedName>
</protein>
<dbReference type="GO" id="GO:0022857">
    <property type="term" value="F:transmembrane transporter activity"/>
    <property type="evidence" value="ECO:0007669"/>
    <property type="project" value="InterPro"/>
</dbReference>
<feature type="transmembrane region" description="Helical" evidence="7">
    <location>
        <begin position="64"/>
        <end position="85"/>
    </location>
</feature>
<keyword evidence="3" id="KW-1003">Cell membrane</keyword>
<feature type="transmembrane region" description="Helical" evidence="7">
    <location>
        <begin position="173"/>
        <end position="206"/>
    </location>
</feature>
<evidence type="ECO:0000313" key="9">
    <source>
        <dbReference type="EMBL" id="SHF38011.1"/>
    </source>
</evidence>
<feature type="transmembrane region" description="Helical" evidence="7">
    <location>
        <begin position="106"/>
        <end position="132"/>
    </location>
</feature>
<feature type="transmembrane region" description="Helical" evidence="7">
    <location>
        <begin position="237"/>
        <end position="256"/>
    </location>
</feature>
<proteinExistence type="predicted"/>
<feature type="transmembrane region" description="Helical" evidence="7">
    <location>
        <begin position="391"/>
        <end position="412"/>
    </location>
</feature>
<dbReference type="PANTHER" id="PTHR23513">
    <property type="entry name" value="INTEGRAL MEMBRANE EFFLUX PROTEIN-RELATED"/>
    <property type="match status" value="1"/>
</dbReference>
<feature type="transmembrane region" description="Helical" evidence="7">
    <location>
        <begin position="276"/>
        <end position="296"/>
    </location>
</feature>
<feature type="transmembrane region" description="Helical" evidence="7">
    <location>
        <begin position="363"/>
        <end position="385"/>
    </location>
</feature>
<evidence type="ECO:0000259" key="8">
    <source>
        <dbReference type="PROSITE" id="PS50850"/>
    </source>
</evidence>
<evidence type="ECO:0000256" key="5">
    <source>
        <dbReference type="ARBA" id="ARBA00022989"/>
    </source>
</evidence>
<evidence type="ECO:0000313" key="10">
    <source>
        <dbReference type="Proteomes" id="UP000184368"/>
    </source>
</evidence>
<dbReference type="Pfam" id="PF05977">
    <property type="entry name" value="MFS_3"/>
    <property type="match status" value="1"/>
</dbReference>
<dbReference type="SUPFAM" id="SSF103473">
    <property type="entry name" value="MFS general substrate transporter"/>
    <property type="match status" value="1"/>
</dbReference>
<dbReference type="Gene3D" id="1.20.1250.20">
    <property type="entry name" value="MFS general substrate transporter like domains"/>
    <property type="match status" value="1"/>
</dbReference>
<dbReference type="STRING" id="1302690.BUE76_16790"/>
<dbReference type="InterPro" id="IPR020846">
    <property type="entry name" value="MFS_dom"/>
</dbReference>
<dbReference type="OrthoDB" id="9775268at2"/>
<reference evidence="9 10" key="1">
    <citation type="submission" date="2016-11" db="EMBL/GenBank/DDBJ databases">
        <authorList>
            <person name="Jaros S."/>
            <person name="Januszkiewicz K."/>
            <person name="Wedrychowicz H."/>
        </authorList>
    </citation>
    <scope>NUCLEOTIDE SEQUENCE [LARGE SCALE GENOMIC DNA]</scope>
    <source>
        <strain evidence="9 10">DSM 26897</strain>
    </source>
</reference>
<gene>
    <name evidence="9" type="ORF">SAMN05444008_107163</name>
</gene>
<dbReference type="AlphaFoldDB" id="A0A1M5B638"/>
<dbReference type="PANTHER" id="PTHR23513:SF11">
    <property type="entry name" value="STAPHYLOFERRIN A TRANSPORTER"/>
    <property type="match status" value="1"/>
</dbReference>
<organism evidence="9 10">
    <name type="scientific">Cnuella takakiae</name>
    <dbReference type="NCBI Taxonomy" id="1302690"/>
    <lineage>
        <taxon>Bacteria</taxon>
        <taxon>Pseudomonadati</taxon>
        <taxon>Bacteroidota</taxon>
        <taxon>Chitinophagia</taxon>
        <taxon>Chitinophagales</taxon>
        <taxon>Chitinophagaceae</taxon>
        <taxon>Cnuella</taxon>
    </lineage>
</organism>
<dbReference type="CDD" id="cd06173">
    <property type="entry name" value="MFS_MefA_like"/>
    <property type="match status" value="1"/>
</dbReference>
<keyword evidence="10" id="KW-1185">Reference proteome</keyword>
<name>A0A1M5B638_9BACT</name>
<accession>A0A1M5B638</accession>
<feature type="transmembrane region" description="Helical" evidence="7">
    <location>
        <begin position="34"/>
        <end position="58"/>
    </location>
</feature>
<evidence type="ECO:0000256" key="4">
    <source>
        <dbReference type="ARBA" id="ARBA00022692"/>
    </source>
</evidence>
<dbReference type="EMBL" id="FQUO01000007">
    <property type="protein sequence ID" value="SHF38011.1"/>
    <property type="molecule type" value="Genomic_DNA"/>
</dbReference>
<evidence type="ECO:0000256" key="7">
    <source>
        <dbReference type="SAM" id="Phobius"/>
    </source>
</evidence>
<sequence>MKGLSNHPPQQAAATTLPGKQAAFPALQNKNYRIYFAGQLVSVIGTWLQIVAQGWLVLQLTRSEFLIGMVAALATAPSLFFSLFGGVIVDRFPKKKILALTQLANLVLATGLGLVTIAGLTNIWVIASAAFAMGTVNSLDAPARQAFIPEVVNKEELPSAIALNSAIFNTGRVIGPVIAGVLIALVGTGWAFVANGLSYGAVLIALRFMRLQAAPPPASLQTFTAIREGIRYTVSHPVIRTVLLFAGTLSIFGWSYSTLMPAIAQKGFGLDASGLGWLYTATGLGSLLATFIVSTAARKVRPVYFVSGGATLFAICLFFFSQTKSLHTALPLLFFVGLGLIAQSAVTTTLVQSMVLPEYRGRVMSIYLLMFMGMAPVGNFEVGYLSEKLGYPTAIAINSGVVLVAALLLLAYRKQISAAYKKYKELQPAN</sequence>
<dbReference type="Proteomes" id="UP000184368">
    <property type="component" value="Unassembled WGS sequence"/>
</dbReference>
<keyword evidence="6 7" id="KW-0472">Membrane</keyword>
<evidence type="ECO:0000256" key="6">
    <source>
        <dbReference type="ARBA" id="ARBA00023136"/>
    </source>
</evidence>